<organism evidence="2 3">
    <name type="scientific">Taxus chinensis</name>
    <name type="common">Chinese yew</name>
    <name type="synonym">Taxus wallichiana var. chinensis</name>
    <dbReference type="NCBI Taxonomy" id="29808"/>
    <lineage>
        <taxon>Eukaryota</taxon>
        <taxon>Viridiplantae</taxon>
        <taxon>Streptophyta</taxon>
        <taxon>Embryophyta</taxon>
        <taxon>Tracheophyta</taxon>
        <taxon>Spermatophyta</taxon>
        <taxon>Pinopsida</taxon>
        <taxon>Pinidae</taxon>
        <taxon>Conifers II</taxon>
        <taxon>Cupressales</taxon>
        <taxon>Taxaceae</taxon>
        <taxon>Taxus</taxon>
    </lineage>
</organism>
<name>A0AA38CH78_TAXCH</name>
<protein>
    <submittedName>
        <fullName evidence="2">Uncharacterized protein</fullName>
    </submittedName>
</protein>
<sequence length="73" mass="7367">GGVNQAQGKATVELGSKAEQGRQNALEQTQSHKGVGQDVCISQTGGPSPSKGKHELQQGIEVAKIAGGEADKG</sequence>
<accession>A0AA38CH78</accession>
<dbReference type="EMBL" id="JAHRHJ020000009">
    <property type="protein sequence ID" value="KAH9300092.1"/>
    <property type="molecule type" value="Genomic_DNA"/>
</dbReference>
<keyword evidence="3" id="KW-1185">Reference proteome</keyword>
<reference evidence="2 3" key="1">
    <citation type="journal article" date="2021" name="Nat. Plants">
        <title>The Taxus genome provides insights into paclitaxel biosynthesis.</title>
        <authorList>
            <person name="Xiong X."/>
            <person name="Gou J."/>
            <person name="Liao Q."/>
            <person name="Li Y."/>
            <person name="Zhou Q."/>
            <person name="Bi G."/>
            <person name="Li C."/>
            <person name="Du R."/>
            <person name="Wang X."/>
            <person name="Sun T."/>
            <person name="Guo L."/>
            <person name="Liang H."/>
            <person name="Lu P."/>
            <person name="Wu Y."/>
            <person name="Zhang Z."/>
            <person name="Ro D.K."/>
            <person name="Shang Y."/>
            <person name="Huang S."/>
            <person name="Yan J."/>
        </authorList>
    </citation>
    <scope>NUCLEOTIDE SEQUENCE [LARGE SCALE GENOMIC DNA]</scope>
    <source>
        <strain evidence="2">Ta-2019</strain>
    </source>
</reference>
<gene>
    <name evidence="2" type="ORF">KI387_011675</name>
</gene>
<evidence type="ECO:0000313" key="2">
    <source>
        <dbReference type="EMBL" id="KAH9300092.1"/>
    </source>
</evidence>
<evidence type="ECO:0000256" key="1">
    <source>
        <dbReference type="SAM" id="MobiDB-lite"/>
    </source>
</evidence>
<feature type="compositionally biased region" description="Polar residues" evidence="1">
    <location>
        <begin position="21"/>
        <end position="32"/>
    </location>
</feature>
<proteinExistence type="predicted"/>
<comment type="caution">
    <text evidence="2">The sequence shown here is derived from an EMBL/GenBank/DDBJ whole genome shotgun (WGS) entry which is preliminary data.</text>
</comment>
<dbReference type="Proteomes" id="UP000824469">
    <property type="component" value="Unassembled WGS sequence"/>
</dbReference>
<feature type="region of interest" description="Disordered" evidence="1">
    <location>
        <begin position="1"/>
        <end position="55"/>
    </location>
</feature>
<evidence type="ECO:0000313" key="3">
    <source>
        <dbReference type="Proteomes" id="UP000824469"/>
    </source>
</evidence>
<feature type="non-terminal residue" evidence="2">
    <location>
        <position position="1"/>
    </location>
</feature>
<feature type="non-terminal residue" evidence="2">
    <location>
        <position position="73"/>
    </location>
</feature>
<dbReference type="AlphaFoldDB" id="A0AA38CH78"/>